<dbReference type="EMBL" id="CP151505">
    <property type="protein sequence ID" value="WZN62209.1"/>
    <property type="molecule type" value="Genomic_DNA"/>
</dbReference>
<evidence type="ECO:0000313" key="1">
    <source>
        <dbReference type="EMBL" id="WZN62209.1"/>
    </source>
</evidence>
<keyword evidence="2" id="KW-1185">Reference proteome</keyword>
<sequence>MEEMEGEVQAMPVEAKAAKRISFMAIAASPSLARAANLESAGFGNDENLVSAIASASLTSEEGGDDVLDAVAAALQRESQVDEVVQKRLLARAGYARKTLERSSKFLKDAARQRYQCTLSANLASRQLYDYIARQTQLAEEEEPAEEDGSLGFSEVGQSFARRLEQVLVPPSCAEDDPKCQALLAGSGRLMDLSKAVESVSRDLGHHQKTSPSASEILRMKESMGALVGTHGARDPWLATCEYNVLLRQALMANRERRGMLERMTELVERRLPGALHAAILAAEATMLPEGRYLAGMPDPEPSDRTSPVAEANQAGNSVDLLLEQRLAECAGALLEPSQPDLHKAGTLELQVASSSGPRAPASAWRAVTAVVTKGGNFCWFSDLIPGATGRGVDGLLVPEAVISMASLSVEPGEAPEFDLVELGGWRNRSKNRFKFRALDVEDSVDWILLFKEGRAAAAR</sequence>
<proteinExistence type="predicted"/>
<evidence type="ECO:0008006" key="3">
    <source>
        <dbReference type="Google" id="ProtNLM"/>
    </source>
</evidence>
<dbReference type="Proteomes" id="UP001472866">
    <property type="component" value="Chromosome 05"/>
</dbReference>
<protein>
    <recommendedName>
        <fullName evidence="3">PH domain-containing protein</fullName>
    </recommendedName>
</protein>
<accession>A0AAX4P8U8</accession>
<evidence type="ECO:0000313" key="2">
    <source>
        <dbReference type="Proteomes" id="UP001472866"/>
    </source>
</evidence>
<name>A0AAX4P8U8_9CHLO</name>
<gene>
    <name evidence="1" type="ORF">HKI87_05g37450</name>
</gene>
<dbReference type="AlphaFoldDB" id="A0AAX4P8U8"/>
<organism evidence="1 2">
    <name type="scientific">Chloropicon roscoffensis</name>
    <dbReference type="NCBI Taxonomy" id="1461544"/>
    <lineage>
        <taxon>Eukaryota</taxon>
        <taxon>Viridiplantae</taxon>
        <taxon>Chlorophyta</taxon>
        <taxon>Chloropicophyceae</taxon>
        <taxon>Chloropicales</taxon>
        <taxon>Chloropicaceae</taxon>
        <taxon>Chloropicon</taxon>
    </lineage>
</organism>
<reference evidence="1 2" key="1">
    <citation type="submission" date="2024-03" db="EMBL/GenBank/DDBJ databases">
        <title>Complete genome sequence of the green alga Chloropicon roscoffensis RCC1871.</title>
        <authorList>
            <person name="Lemieux C."/>
            <person name="Pombert J.-F."/>
            <person name="Otis C."/>
            <person name="Turmel M."/>
        </authorList>
    </citation>
    <scope>NUCLEOTIDE SEQUENCE [LARGE SCALE GENOMIC DNA]</scope>
    <source>
        <strain evidence="1 2">RCC1871</strain>
    </source>
</reference>